<name>A0ABT0KUT6_9GAMM</name>
<evidence type="ECO:0000313" key="1">
    <source>
        <dbReference type="EMBL" id="MCL1047528.1"/>
    </source>
</evidence>
<comment type="caution">
    <text evidence="1">The sequence shown here is derived from an EMBL/GenBank/DDBJ whole genome shotgun (WGS) entry which is preliminary data.</text>
</comment>
<dbReference type="Proteomes" id="UP001202134">
    <property type="component" value="Unassembled WGS sequence"/>
</dbReference>
<dbReference type="EMBL" id="JAKIKU010000015">
    <property type="protein sequence ID" value="MCL1047528.1"/>
    <property type="molecule type" value="Genomic_DNA"/>
</dbReference>
<evidence type="ECO:0000313" key="2">
    <source>
        <dbReference type="Proteomes" id="UP001202134"/>
    </source>
</evidence>
<dbReference type="RefSeq" id="WP_248956856.1">
    <property type="nucleotide sequence ID" value="NZ_JAKIKU010000015.1"/>
</dbReference>
<organism evidence="1 2">
    <name type="scientific">Shewanella electrodiphila</name>
    <dbReference type="NCBI Taxonomy" id="934143"/>
    <lineage>
        <taxon>Bacteria</taxon>
        <taxon>Pseudomonadati</taxon>
        <taxon>Pseudomonadota</taxon>
        <taxon>Gammaproteobacteria</taxon>
        <taxon>Alteromonadales</taxon>
        <taxon>Shewanellaceae</taxon>
        <taxon>Shewanella</taxon>
    </lineage>
</organism>
<accession>A0ABT0KUT6</accession>
<gene>
    <name evidence="1" type="ORF">L2737_19690</name>
</gene>
<proteinExistence type="predicted"/>
<keyword evidence="2" id="KW-1185">Reference proteome</keyword>
<protein>
    <submittedName>
        <fullName evidence="1">Uncharacterized protein</fullName>
    </submittedName>
</protein>
<reference evidence="1 2" key="1">
    <citation type="submission" date="2022-01" db="EMBL/GenBank/DDBJ databases">
        <title>Whole genome-based taxonomy of the Shewanellaceae.</title>
        <authorList>
            <person name="Martin-Rodriguez A.J."/>
        </authorList>
    </citation>
    <scope>NUCLEOTIDE SEQUENCE [LARGE SCALE GENOMIC DNA]</scope>
    <source>
        <strain evidence="1 2">DSM 24955</strain>
    </source>
</reference>
<sequence length="180" mass="20568">MLFYDIKCTACDYQKCSVEFWGVKSYLTEAGDKIDLKGVIGWCFDCNSLSIIESLNDREAIEAKIALHLKTKPKGLKHFLQSLLSSNYRYDLAKINMLAKRLNIIQLRKGKELCLKCGCQNVRYFTQDEEKAMAQDAQMITEHPNCINNGKLYSKRGFYISVAIAPQFYNLNGQQIEGSK</sequence>